<feature type="compositionally biased region" description="Basic and acidic residues" evidence="1">
    <location>
        <begin position="526"/>
        <end position="539"/>
    </location>
</feature>
<evidence type="ECO:0000313" key="2">
    <source>
        <dbReference type="EMBL" id="MDT0267647.1"/>
    </source>
</evidence>
<organism evidence="2 3">
    <name type="scientific">Streptomyces chisholmiae</name>
    <dbReference type="NCBI Taxonomy" id="3075540"/>
    <lineage>
        <taxon>Bacteria</taxon>
        <taxon>Bacillati</taxon>
        <taxon>Actinomycetota</taxon>
        <taxon>Actinomycetes</taxon>
        <taxon>Kitasatosporales</taxon>
        <taxon>Streptomycetaceae</taxon>
        <taxon>Streptomyces</taxon>
    </lineage>
</organism>
<accession>A0ABU2JRN5</accession>
<comment type="caution">
    <text evidence="2">The sequence shown here is derived from an EMBL/GenBank/DDBJ whole genome shotgun (WGS) entry which is preliminary data.</text>
</comment>
<protein>
    <submittedName>
        <fullName evidence="2">Uncharacterized protein</fullName>
    </submittedName>
</protein>
<evidence type="ECO:0000313" key="3">
    <source>
        <dbReference type="Proteomes" id="UP001183410"/>
    </source>
</evidence>
<name>A0ABU2JRN5_9ACTN</name>
<proteinExistence type="predicted"/>
<feature type="region of interest" description="Disordered" evidence="1">
    <location>
        <begin position="498"/>
        <end position="563"/>
    </location>
</feature>
<reference evidence="3" key="1">
    <citation type="submission" date="2023-07" db="EMBL/GenBank/DDBJ databases">
        <title>30 novel species of actinomycetes from the DSMZ collection.</title>
        <authorList>
            <person name="Nouioui I."/>
        </authorList>
    </citation>
    <scope>NUCLEOTIDE SEQUENCE [LARGE SCALE GENOMIC DNA]</scope>
    <source>
        <strain evidence="3">DSM 44915</strain>
    </source>
</reference>
<dbReference type="EMBL" id="JAVREO010000008">
    <property type="protein sequence ID" value="MDT0267647.1"/>
    <property type="molecule type" value="Genomic_DNA"/>
</dbReference>
<dbReference type="RefSeq" id="WP_311667733.1">
    <property type="nucleotide sequence ID" value="NZ_JAVREO010000008.1"/>
</dbReference>
<evidence type="ECO:0000256" key="1">
    <source>
        <dbReference type="SAM" id="MobiDB-lite"/>
    </source>
</evidence>
<dbReference type="Proteomes" id="UP001183410">
    <property type="component" value="Unassembled WGS sequence"/>
</dbReference>
<gene>
    <name evidence="2" type="ORF">RM844_15270</name>
</gene>
<feature type="compositionally biased region" description="Low complexity" evidence="1">
    <location>
        <begin position="547"/>
        <end position="557"/>
    </location>
</feature>
<sequence>MDTTTLGGSFDASVDALRTARRALPDIPRPGQSRTLLYQLREFTTTLLTSADRFARTSLRVPQHATAMGRALVDLRPLLTAAEHHLDQALRHAPAHSGPAGVPGERLDEARTQLRLAEEVLASHRGPDGDPLTPYFYLQAQAGAQRYVLTRITDLAWETGHLAHHLAERCDDHPGMAGALRDARHALHEAVVHGRRANHQHITEYGELPLAPTLSVEFPQGPEPAATLDRLNRDCDRLVRAVFQATRDTGPPISGTDHQQTATHLALTNLLAGRLLRHLADATPGDSIGDQLRASAERLKDAARGWQATARVFTRIVDVADPRETPRLPRYRAVDVRAGRATPMPRTEPHPATRTTHALTVRIGQLLYGPQWQLTSPRPQPRPAAAILADAGALGPLLRDLQRPLLTAHYLASNGPWLLERVSHRLVSNCPEHRPVDTPRHLSWYPATARQLDRLFTTYTATLPHQAAAATQVERCAQALGTDTPRARLEALVRRLLPAQPRPDTPPQIDGITTPPPRQTPATREPQYRDKPTRQDLDRLLNTAYVRSPSSRSQRPAAPTPGV</sequence>
<keyword evidence="3" id="KW-1185">Reference proteome</keyword>